<dbReference type="EMBL" id="JANQDX010000020">
    <property type="protein sequence ID" value="KAL0903397.1"/>
    <property type="molecule type" value="Genomic_DNA"/>
</dbReference>
<feature type="region of interest" description="Disordered" evidence="1">
    <location>
        <begin position="1"/>
        <end position="30"/>
    </location>
</feature>
<organism evidence="2 3">
    <name type="scientific">Dendrobium thyrsiflorum</name>
    <name type="common">Pinecone-like raceme dendrobium</name>
    <name type="synonym">Orchid</name>
    <dbReference type="NCBI Taxonomy" id="117978"/>
    <lineage>
        <taxon>Eukaryota</taxon>
        <taxon>Viridiplantae</taxon>
        <taxon>Streptophyta</taxon>
        <taxon>Embryophyta</taxon>
        <taxon>Tracheophyta</taxon>
        <taxon>Spermatophyta</taxon>
        <taxon>Magnoliopsida</taxon>
        <taxon>Liliopsida</taxon>
        <taxon>Asparagales</taxon>
        <taxon>Orchidaceae</taxon>
        <taxon>Epidendroideae</taxon>
        <taxon>Malaxideae</taxon>
        <taxon>Dendrobiinae</taxon>
        <taxon>Dendrobium</taxon>
    </lineage>
</organism>
<dbReference type="AlphaFoldDB" id="A0ABD0TUW0"/>
<feature type="compositionally biased region" description="Basic and acidic residues" evidence="1">
    <location>
        <begin position="70"/>
        <end position="86"/>
    </location>
</feature>
<dbReference type="Proteomes" id="UP001552299">
    <property type="component" value="Unassembled WGS sequence"/>
</dbReference>
<comment type="caution">
    <text evidence="2">The sequence shown here is derived from an EMBL/GenBank/DDBJ whole genome shotgun (WGS) entry which is preliminary data.</text>
</comment>
<keyword evidence="3" id="KW-1185">Reference proteome</keyword>
<sequence>MTYKEEKSFVNIEDEFANETQRQELEEKKDDEVEVTLFELREEDSNVDFFDEKRKITDIEEKEADWETLDSIRDEEGERAVHHNDNSNKNPISDDSADDF</sequence>
<evidence type="ECO:0000313" key="2">
    <source>
        <dbReference type="EMBL" id="KAL0903397.1"/>
    </source>
</evidence>
<reference evidence="2 3" key="1">
    <citation type="journal article" date="2024" name="Plant Biotechnol. J.">
        <title>Dendrobium thyrsiflorum genome and its molecular insights into genes involved in important horticultural traits.</title>
        <authorList>
            <person name="Chen B."/>
            <person name="Wang J.Y."/>
            <person name="Zheng P.J."/>
            <person name="Li K.L."/>
            <person name="Liang Y.M."/>
            <person name="Chen X.F."/>
            <person name="Zhang C."/>
            <person name="Zhao X."/>
            <person name="He X."/>
            <person name="Zhang G.Q."/>
            <person name="Liu Z.J."/>
            <person name="Xu Q."/>
        </authorList>
    </citation>
    <scope>NUCLEOTIDE SEQUENCE [LARGE SCALE GENOMIC DNA]</scope>
    <source>
        <strain evidence="2">GZMU011</strain>
    </source>
</reference>
<accession>A0ABD0TUW0</accession>
<feature type="compositionally biased region" description="Basic and acidic residues" evidence="1">
    <location>
        <begin position="21"/>
        <end position="30"/>
    </location>
</feature>
<evidence type="ECO:0000313" key="3">
    <source>
        <dbReference type="Proteomes" id="UP001552299"/>
    </source>
</evidence>
<evidence type="ECO:0000256" key="1">
    <source>
        <dbReference type="SAM" id="MobiDB-lite"/>
    </source>
</evidence>
<proteinExistence type="predicted"/>
<name>A0ABD0TUW0_DENTH</name>
<protein>
    <submittedName>
        <fullName evidence="2">Uncharacterized protein</fullName>
    </submittedName>
</protein>
<feature type="region of interest" description="Disordered" evidence="1">
    <location>
        <begin position="67"/>
        <end position="100"/>
    </location>
</feature>
<gene>
    <name evidence="2" type="ORF">M5K25_027772</name>
</gene>